<gene>
    <name evidence="2" type="primary">85</name>
    <name evidence="2" type="ORF">SEA_CORNIE_85</name>
</gene>
<dbReference type="RefSeq" id="YP_009856271.1">
    <property type="nucleotide sequence ID" value="NC_048850.1"/>
</dbReference>
<name>A0A6G6XL19_9CAUD</name>
<evidence type="ECO:0000313" key="3">
    <source>
        <dbReference type="Proteomes" id="UP000503444"/>
    </source>
</evidence>
<dbReference type="Proteomes" id="UP000503444">
    <property type="component" value="Segment"/>
</dbReference>
<accession>A0A6G6XL19</accession>
<proteinExistence type="predicted"/>
<organism evidence="2 3">
    <name type="scientific">Mycobacterium phage Cornie</name>
    <dbReference type="NCBI Taxonomy" id="2704043"/>
    <lineage>
        <taxon>Viruses</taxon>
        <taxon>Duplodnaviria</taxon>
        <taxon>Heunggongvirae</taxon>
        <taxon>Uroviricota</taxon>
        <taxon>Caudoviricetes</taxon>
        <taxon>Gracegardnervirinae</taxon>
        <taxon>Cornievirus</taxon>
        <taxon>Cornievirus cornie</taxon>
        <taxon>Mycobacterium virus Cornie</taxon>
    </lineage>
</organism>
<evidence type="ECO:0000256" key="1">
    <source>
        <dbReference type="SAM" id="MobiDB-lite"/>
    </source>
</evidence>
<feature type="compositionally biased region" description="Basic and acidic residues" evidence="1">
    <location>
        <begin position="48"/>
        <end position="58"/>
    </location>
</feature>
<sequence length="110" mass="12794">MSTPDNTDPTLSNISVNGERQTWQQLYEREKARCMELETYQIMLSDLDRNEHGRHQGDSDGYDPTGRSQGNPHLKTGDVIGYSLHGTWKYVVPEPRRRHDINAWRVRAVR</sequence>
<evidence type="ECO:0000313" key="2">
    <source>
        <dbReference type="EMBL" id="QIG58460.1"/>
    </source>
</evidence>
<dbReference type="KEGG" id="vg:55627011"/>
<keyword evidence="3" id="KW-1185">Reference proteome</keyword>
<protein>
    <submittedName>
        <fullName evidence="2">Uncharacterized protein</fullName>
    </submittedName>
</protein>
<feature type="region of interest" description="Disordered" evidence="1">
    <location>
        <begin position="48"/>
        <end position="78"/>
    </location>
</feature>
<reference evidence="2 3" key="1">
    <citation type="submission" date="2020-01" db="EMBL/GenBank/DDBJ databases">
        <authorList>
            <person name="McLean J."/>
            <person name="Elizabeth H."/>
            <person name="Mathew S."/>
            <person name="Zack K.M."/>
            <person name="Garlena R.A."/>
            <person name="Russell D.A."/>
            <person name="Pope W.H."/>
            <person name="Jacobs-Sera D."/>
            <person name="Hatfull G.F."/>
        </authorList>
    </citation>
    <scope>NUCLEOTIDE SEQUENCE [LARGE SCALE GENOMIC DNA]</scope>
</reference>
<dbReference type="GeneID" id="55627011"/>
<dbReference type="EMBL" id="MN908688">
    <property type="protein sequence ID" value="QIG58460.1"/>
    <property type="molecule type" value="Genomic_DNA"/>
</dbReference>